<evidence type="ECO:0000313" key="5">
    <source>
        <dbReference type="EMBL" id="KAK9833232.1"/>
    </source>
</evidence>
<organism evidence="5 6">
    <name type="scientific">Apatococcus lobatus</name>
    <dbReference type="NCBI Taxonomy" id="904363"/>
    <lineage>
        <taxon>Eukaryota</taxon>
        <taxon>Viridiplantae</taxon>
        <taxon>Chlorophyta</taxon>
        <taxon>core chlorophytes</taxon>
        <taxon>Trebouxiophyceae</taxon>
        <taxon>Chlorellales</taxon>
        <taxon>Chlorellaceae</taxon>
        <taxon>Apatococcus</taxon>
    </lineage>
</organism>
<name>A0AAW1RHU8_9CHLO</name>
<dbReference type="InterPro" id="IPR009374">
    <property type="entry name" value="eIF3k"/>
</dbReference>
<keyword evidence="1" id="KW-0963">Cytoplasm</keyword>
<dbReference type="SUPFAM" id="SSF48371">
    <property type="entry name" value="ARM repeat"/>
    <property type="match status" value="1"/>
</dbReference>
<dbReference type="GO" id="GO:0003743">
    <property type="term" value="F:translation initiation factor activity"/>
    <property type="evidence" value="ECO:0007669"/>
    <property type="project" value="UniProtKB-KW"/>
</dbReference>
<dbReference type="AlphaFoldDB" id="A0AAW1RHU8"/>
<dbReference type="PROSITE" id="PS50250">
    <property type="entry name" value="PCI"/>
    <property type="match status" value="1"/>
</dbReference>
<dbReference type="InterPro" id="IPR036390">
    <property type="entry name" value="WH_DNA-bd_sf"/>
</dbReference>
<dbReference type="Proteomes" id="UP001438707">
    <property type="component" value="Unassembled WGS sequence"/>
</dbReference>
<dbReference type="InterPro" id="IPR033464">
    <property type="entry name" value="CSN8_PSD8_EIF3K"/>
</dbReference>
<dbReference type="Gene3D" id="1.25.40.250">
    <property type="entry name" value="ARM repeat, domain 1"/>
    <property type="match status" value="1"/>
</dbReference>
<dbReference type="GO" id="GO:0043022">
    <property type="term" value="F:ribosome binding"/>
    <property type="evidence" value="ECO:0007669"/>
    <property type="project" value="InterPro"/>
</dbReference>
<protein>
    <recommendedName>
        <fullName evidence="4">PCI domain-containing protein</fullName>
    </recommendedName>
</protein>
<feature type="domain" description="PCI" evidence="4">
    <location>
        <begin position="28"/>
        <end position="186"/>
    </location>
</feature>
<dbReference type="InterPro" id="IPR036388">
    <property type="entry name" value="WH-like_DNA-bd_sf"/>
</dbReference>
<dbReference type="GO" id="GO:0006446">
    <property type="term" value="P:regulation of translational initiation"/>
    <property type="evidence" value="ECO:0007669"/>
    <property type="project" value="InterPro"/>
</dbReference>
<dbReference type="InterPro" id="IPR016024">
    <property type="entry name" value="ARM-type_fold"/>
</dbReference>
<gene>
    <name evidence="5" type="ORF">WJX74_011015</name>
</gene>
<dbReference type="SUPFAM" id="SSF46785">
    <property type="entry name" value="Winged helix' DNA-binding domain"/>
    <property type="match status" value="1"/>
</dbReference>
<comment type="caution">
    <text evidence="5">The sequence shown here is derived from an EMBL/GenBank/DDBJ whole genome shotgun (WGS) entry which is preliminary data.</text>
</comment>
<dbReference type="PANTHER" id="PTHR13022">
    <property type="entry name" value="EUKARYOTIC TRANSLATION INITIATION FACTOR 3 SUBUNIT 11"/>
    <property type="match status" value="1"/>
</dbReference>
<dbReference type="PANTHER" id="PTHR13022:SF0">
    <property type="entry name" value="EUKARYOTIC TRANSLATION INITIATION FACTOR 3 SUBUNIT K"/>
    <property type="match status" value="1"/>
</dbReference>
<reference evidence="5 6" key="1">
    <citation type="journal article" date="2024" name="Nat. Commun.">
        <title>Phylogenomics reveals the evolutionary origins of lichenization in chlorophyte algae.</title>
        <authorList>
            <person name="Puginier C."/>
            <person name="Libourel C."/>
            <person name="Otte J."/>
            <person name="Skaloud P."/>
            <person name="Haon M."/>
            <person name="Grisel S."/>
            <person name="Petersen M."/>
            <person name="Berrin J.G."/>
            <person name="Delaux P.M."/>
            <person name="Dal Grande F."/>
            <person name="Keller J."/>
        </authorList>
    </citation>
    <scope>NUCLEOTIDE SEQUENCE [LARGE SCALE GENOMIC DNA]</scope>
    <source>
        <strain evidence="5 6">SAG 2145</strain>
    </source>
</reference>
<dbReference type="Pfam" id="PF10075">
    <property type="entry name" value="CSN8_PSD8_EIF3K"/>
    <property type="match status" value="1"/>
</dbReference>
<keyword evidence="6" id="KW-1185">Reference proteome</keyword>
<proteinExistence type="predicted"/>
<dbReference type="InterPro" id="IPR016020">
    <property type="entry name" value="Transl_init_fac_sub12_N_euk"/>
</dbReference>
<evidence type="ECO:0000256" key="1">
    <source>
        <dbReference type="ARBA" id="ARBA00022490"/>
    </source>
</evidence>
<evidence type="ECO:0000313" key="6">
    <source>
        <dbReference type="Proteomes" id="UP001438707"/>
    </source>
</evidence>
<evidence type="ECO:0000256" key="2">
    <source>
        <dbReference type="ARBA" id="ARBA00022540"/>
    </source>
</evidence>
<evidence type="ECO:0000259" key="4">
    <source>
        <dbReference type="PROSITE" id="PS50250"/>
    </source>
</evidence>
<sequence>MLDAQEYDTSRLNVTEKEVADQIKAGKFEINKALSLLRLYNLLPDQMDLKLVGSILIQALLRIPEPDFNLAMLLIPERMQEEQPLSALLAVSQHLEAGQYREFWQGVEACSEILASEPDFQEKMRRQILERLCNTYKRVGQNVLASCLHTDGSKLDSLIQQKVEQHGWTVSTGGSERIITLPRNSHNQLRPAIAQGGAFEMDQLASLLTTARG</sequence>
<dbReference type="Gene3D" id="1.10.10.10">
    <property type="entry name" value="Winged helix-like DNA-binding domain superfamily/Winged helix DNA-binding domain"/>
    <property type="match status" value="1"/>
</dbReference>
<accession>A0AAW1RHU8</accession>
<dbReference type="EMBL" id="JALJOS010000011">
    <property type="protein sequence ID" value="KAK9833232.1"/>
    <property type="molecule type" value="Genomic_DNA"/>
</dbReference>
<dbReference type="GO" id="GO:0005852">
    <property type="term" value="C:eukaryotic translation initiation factor 3 complex"/>
    <property type="evidence" value="ECO:0007669"/>
    <property type="project" value="InterPro"/>
</dbReference>
<evidence type="ECO:0000256" key="3">
    <source>
        <dbReference type="ARBA" id="ARBA00022917"/>
    </source>
</evidence>
<keyword evidence="2" id="KW-0396">Initiation factor</keyword>
<keyword evidence="3" id="KW-0648">Protein biosynthesis</keyword>
<dbReference type="InterPro" id="IPR000717">
    <property type="entry name" value="PCI_dom"/>
</dbReference>